<dbReference type="SUPFAM" id="SSF52540">
    <property type="entry name" value="P-loop containing nucleoside triphosphate hydrolases"/>
    <property type="match status" value="2"/>
</dbReference>
<evidence type="ECO:0000256" key="7">
    <source>
        <dbReference type="ARBA" id="ARBA00022833"/>
    </source>
</evidence>
<accession>A0A8J3CT30</accession>
<dbReference type="InterPro" id="IPR001650">
    <property type="entry name" value="Helicase_C-like"/>
</dbReference>
<dbReference type="InterPro" id="IPR014001">
    <property type="entry name" value="Helicase_ATP-bd"/>
</dbReference>
<evidence type="ECO:0000259" key="14">
    <source>
        <dbReference type="PROSITE" id="PS51194"/>
    </source>
</evidence>
<evidence type="ECO:0000256" key="12">
    <source>
        <dbReference type="HAMAP-Rule" id="MF_00983"/>
    </source>
</evidence>
<evidence type="ECO:0000256" key="1">
    <source>
        <dbReference type="ARBA" id="ARBA00022515"/>
    </source>
</evidence>
<keyword evidence="3 12" id="KW-0479">Metal-binding</keyword>
<dbReference type="InterPro" id="IPR041222">
    <property type="entry name" value="PriA_3primeBD"/>
</dbReference>
<dbReference type="RefSeq" id="WP_189497938.1">
    <property type="nucleotide sequence ID" value="NZ_BMZH01000007.1"/>
</dbReference>
<name>A0A8J3CT30_9PROT</name>
<dbReference type="PROSITE" id="PS51192">
    <property type="entry name" value="HELICASE_ATP_BIND_1"/>
    <property type="match status" value="1"/>
</dbReference>
<evidence type="ECO:0000256" key="9">
    <source>
        <dbReference type="ARBA" id="ARBA00023125"/>
    </source>
</evidence>
<dbReference type="NCBIfam" id="NF004070">
    <property type="entry name" value="PRK05580.2-2"/>
    <property type="match status" value="1"/>
</dbReference>
<protein>
    <recommendedName>
        <fullName evidence="12">Replication restart protein PriA</fullName>
    </recommendedName>
    <alternativeName>
        <fullName evidence="12">ATP-dependent DNA helicase PriA</fullName>
        <ecNumber evidence="12">5.6.2.4</ecNumber>
    </alternativeName>
    <alternativeName>
        <fullName evidence="12">DNA 3'-5' helicase PriA</fullName>
    </alternativeName>
</protein>
<dbReference type="GO" id="GO:0003677">
    <property type="term" value="F:DNA binding"/>
    <property type="evidence" value="ECO:0007669"/>
    <property type="project" value="UniProtKB-UniRule"/>
</dbReference>
<dbReference type="Gene3D" id="3.40.50.300">
    <property type="entry name" value="P-loop containing nucleotide triphosphate hydrolases"/>
    <property type="match status" value="2"/>
</dbReference>
<dbReference type="GO" id="GO:0006269">
    <property type="term" value="P:DNA replication, synthesis of primer"/>
    <property type="evidence" value="ECO:0007669"/>
    <property type="project" value="UniProtKB-KW"/>
</dbReference>
<dbReference type="GO" id="GO:0006310">
    <property type="term" value="P:DNA recombination"/>
    <property type="evidence" value="ECO:0007669"/>
    <property type="project" value="InterPro"/>
</dbReference>
<keyword evidence="2 12" id="KW-0235">DNA replication</keyword>
<comment type="similarity">
    <text evidence="12">Belongs to the helicase family. PriA subfamily.</text>
</comment>
<evidence type="ECO:0000256" key="10">
    <source>
        <dbReference type="ARBA" id="ARBA00023235"/>
    </source>
</evidence>
<dbReference type="SMART" id="SM00490">
    <property type="entry name" value="HELICc"/>
    <property type="match status" value="1"/>
</dbReference>
<evidence type="ECO:0000256" key="5">
    <source>
        <dbReference type="ARBA" id="ARBA00022801"/>
    </source>
</evidence>
<evidence type="ECO:0000256" key="3">
    <source>
        <dbReference type="ARBA" id="ARBA00022723"/>
    </source>
</evidence>
<feature type="binding site" evidence="12">
    <location>
        <position position="471"/>
    </location>
    <ligand>
        <name>Zn(2+)</name>
        <dbReference type="ChEBI" id="CHEBI:29105"/>
        <label>1</label>
    </ligand>
</feature>
<evidence type="ECO:0000256" key="11">
    <source>
        <dbReference type="ARBA" id="ARBA00048988"/>
    </source>
</evidence>
<dbReference type="EC" id="5.6.2.4" evidence="12"/>
<dbReference type="GO" id="GO:0016787">
    <property type="term" value="F:hydrolase activity"/>
    <property type="evidence" value="ECO:0007669"/>
    <property type="project" value="UniProtKB-KW"/>
</dbReference>
<evidence type="ECO:0000313" key="15">
    <source>
        <dbReference type="EMBL" id="GHA96710.1"/>
    </source>
</evidence>
<dbReference type="GO" id="GO:0008270">
    <property type="term" value="F:zinc ion binding"/>
    <property type="evidence" value="ECO:0007669"/>
    <property type="project" value="UniProtKB-UniRule"/>
</dbReference>
<dbReference type="InterPro" id="IPR041236">
    <property type="entry name" value="PriA_C"/>
</dbReference>
<comment type="catalytic activity">
    <reaction evidence="11 12">
        <text>ATP + H2O = ADP + phosphate + H(+)</text>
        <dbReference type="Rhea" id="RHEA:13065"/>
        <dbReference type="ChEBI" id="CHEBI:15377"/>
        <dbReference type="ChEBI" id="CHEBI:15378"/>
        <dbReference type="ChEBI" id="CHEBI:30616"/>
        <dbReference type="ChEBI" id="CHEBI:43474"/>
        <dbReference type="ChEBI" id="CHEBI:456216"/>
        <dbReference type="EC" id="5.6.2.4"/>
    </reaction>
</comment>
<dbReference type="CDD" id="cd17929">
    <property type="entry name" value="DEXHc_priA"/>
    <property type="match status" value="1"/>
</dbReference>
<keyword evidence="6 12" id="KW-0347">Helicase</keyword>
<dbReference type="GO" id="GO:0006270">
    <property type="term" value="P:DNA replication initiation"/>
    <property type="evidence" value="ECO:0007669"/>
    <property type="project" value="TreeGrafter"/>
</dbReference>
<evidence type="ECO:0000256" key="8">
    <source>
        <dbReference type="ARBA" id="ARBA00022840"/>
    </source>
</evidence>
<dbReference type="GO" id="GO:0043138">
    <property type="term" value="F:3'-5' DNA helicase activity"/>
    <property type="evidence" value="ECO:0007669"/>
    <property type="project" value="UniProtKB-EC"/>
</dbReference>
<dbReference type="Gene3D" id="3.40.1440.60">
    <property type="entry name" value="PriA, 3(prime) DNA-binding domain"/>
    <property type="match status" value="1"/>
</dbReference>
<comment type="function">
    <text evidence="12">Initiates the restart of stalled replication forks, which reloads the replicative helicase on sites other than the origin of replication. Recognizes and binds to abandoned replication forks and remodels them to uncover a helicase loading site. Promotes assembly of the primosome at these replication forks.</text>
</comment>
<organism evidence="15 16">
    <name type="scientific">Algimonas arctica</name>
    <dbReference type="NCBI Taxonomy" id="1479486"/>
    <lineage>
        <taxon>Bacteria</taxon>
        <taxon>Pseudomonadati</taxon>
        <taxon>Pseudomonadota</taxon>
        <taxon>Alphaproteobacteria</taxon>
        <taxon>Maricaulales</taxon>
        <taxon>Robiginitomaculaceae</taxon>
        <taxon>Algimonas</taxon>
    </lineage>
</organism>
<dbReference type="EMBL" id="BMZH01000007">
    <property type="protein sequence ID" value="GHA96710.1"/>
    <property type="molecule type" value="Genomic_DNA"/>
</dbReference>
<dbReference type="Pfam" id="PF00271">
    <property type="entry name" value="Helicase_C"/>
    <property type="match status" value="1"/>
</dbReference>
<evidence type="ECO:0000259" key="13">
    <source>
        <dbReference type="PROSITE" id="PS51192"/>
    </source>
</evidence>
<dbReference type="PANTHER" id="PTHR30580:SF0">
    <property type="entry name" value="PRIMOSOMAL PROTEIN N"/>
    <property type="match status" value="1"/>
</dbReference>
<feature type="domain" description="Helicase C-terminal" evidence="14">
    <location>
        <begin position="439"/>
        <end position="621"/>
    </location>
</feature>
<evidence type="ECO:0000256" key="2">
    <source>
        <dbReference type="ARBA" id="ARBA00022705"/>
    </source>
</evidence>
<keyword evidence="1 12" id="KW-0639">Primosome</keyword>
<comment type="catalytic activity">
    <reaction evidence="12">
        <text>Couples ATP hydrolysis with the unwinding of duplex DNA by translocating in the 3'-5' direction.</text>
        <dbReference type="EC" id="5.6.2.4"/>
    </reaction>
</comment>
<dbReference type="Pfam" id="PF17764">
    <property type="entry name" value="PriA_3primeBD"/>
    <property type="match status" value="1"/>
</dbReference>
<dbReference type="Pfam" id="PF18074">
    <property type="entry name" value="PriA_C"/>
    <property type="match status" value="1"/>
</dbReference>
<proteinExistence type="inferred from homology"/>
<dbReference type="PANTHER" id="PTHR30580">
    <property type="entry name" value="PRIMOSOMAL PROTEIN N"/>
    <property type="match status" value="1"/>
</dbReference>
<dbReference type="InterPro" id="IPR042115">
    <property type="entry name" value="PriA_3primeBD_sf"/>
</dbReference>
<dbReference type="SMART" id="SM00487">
    <property type="entry name" value="DEXDc"/>
    <property type="match status" value="1"/>
</dbReference>
<reference evidence="15" key="1">
    <citation type="journal article" date="2014" name="Int. J. Syst. Evol. Microbiol.">
        <title>Complete genome sequence of Corynebacterium casei LMG S-19264T (=DSM 44701T), isolated from a smear-ripened cheese.</title>
        <authorList>
            <consortium name="US DOE Joint Genome Institute (JGI-PGF)"/>
            <person name="Walter F."/>
            <person name="Albersmeier A."/>
            <person name="Kalinowski J."/>
            <person name="Ruckert C."/>
        </authorList>
    </citation>
    <scope>NUCLEOTIDE SEQUENCE</scope>
    <source>
        <strain evidence="15">KCTC 32513</strain>
    </source>
</reference>
<dbReference type="Proteomes" id="UP000634004">
    <property type="component" value="Unassembled WGS sequence"/>
</dbReference>
<comment type="subunit">
    <text evidence="12">Component of the replication restart primosome.</text>
</comment>
<keyword evidence="9 12" id="KW-0238">DNA-binding</keyword>
<dbReference type="PROSITE" id="PS51194">
    <property type="entry name" value="HELICASE_CTER"/>
    <property type="match status" value="1"/>
</dbReference>
<comment type="cofactor">
    <cofactor evidence="12">
        <name>Zn(2+)</name>
        <dbReference type="ChEBI" id="CHEBI:29105"/>
    </cofactor>
    <text evidence="12">Binds 2 zinc ions per subunit.</text>
</comment>
<feature type="binding site" evidence="12">
    <location>
        <position position="468"/>
    </location>
    <ligand>
        <name>Zn(2+)</name>
        <dbReference type="ChEBI" id="CHEBI:29105"/>
        <label>1</label>
    </ligand>
</feature>
<feature type="binding site" evidence="12">
    <location>
        <position position="455"/>
    </location>
    <ligand>
        <name>Zn(2+)</name>
        <dbReference type="ChEBI" id="CHEBI:29105"/>
        <label>2</label>
    </ligand>
</feature>
<gene>
    <name evidence="12 15" type="primary">priA</name>
    <name evidence="15" type="ORF">GCM10009069_19680</name>
</gene>
<dbReference type="Pfam" id="PF00270">
    <property type="entry name" value="DEAD"/>
    <property type="match status" value="1"/>
</dbReference>
<evidence type="ECO:0000313" key="16">
    <source>
        <dbReference type="Proteomes" id="UP000634004"/>
    </source>
</evidence>
<reference evidence="15" key="2">
    <citation type="submission" date="2020-09" db="EMBL/GenBank/DDBJ databases">
        <authorList>
            <person name="Sun Q."/>
            <person name="Kim S."/>
        </authorList>
    </citation>
    <scope>NUCLEOTIDE SEQUENCE</scope>
    <source>
        <strain evidence="15">KCTC 32513</strain>
    </source>
</reference>
<dbReference type="FunFam" id="3.40.50.300:FF:000489">
    <property type="entry name" value="Primosome assembly protein PriA"/>
    <property type="match status" value="1"/>
</dbReference>
<evidence type="ECO:0000256" key="4">
    <source>
        <dbReference type="ARBA" id="ARBA00022741"/>
    </source>
</evidence>
<feature type="domain" description="Helicase ATP-binding" evidence="13">
    <location>
        <begin position="211"/>
        <end position="367"/>
    </location>
</feature>
<keyword evidence="4 12" id="KW-0547">Nucleotide-binding</keyword>
<keyword evidence="16" id="KW-1185">Reference proteome</keyword>
<sequence>MSRQNVQILFPVNVPGAFDYAVPDGVRVDRGDIVFAPIGKQMKLGVVMSVGAADVGRELKEIAEVKATRPLPEPMLDFINWVARYNVASPGQVLRMVLRSWKALDPSPIATLYEPTGQRPSNLTPARRAALDEGGPFPARAAEIAARAGISAGVVKGMVKVGLMRADARPVDPPFAEPDPNMKGRALSPAQNAAAADLVAQVKKNAYSASLLDGVTGSGKTEVYFEAVAEALRQGRQVLILVPEIALTQAGLSRFEARFGAEPVAWHSGITDMARRRAWREVASGRAKLVVGARSALFLPAANLGLIVVDEEHDTSFKQEEGVIYNARDMAVLRGRLEDRPVILASATPSLESLHNARLGRYAHIILPERPGAITLPEIGLIDMKIHKPERGSFLSEPMVKAVAERIGRGEQSLLYMNRRGYAPLILCKACGARLKSPDTDSWLVEHRATGRAVCHLTGFSMRMPKKCPNCDAEDGLTSIGPGVERIADEAQSHFPHARVEILSSDTTSTPEEIKERLGRMERGEIDILVGTQMVVKGHNFPKLTFVGVVDGDLLMGGSDPRAGERTYQTLVQVAGRAGRADMAGEALIQTHHPEHEALQALVAGDRDMFIGVEMAMREMLGLPPYGRIAAVIIWGPDMKKAKALAVDFVTKAPRADGVEILGPSEAPISRLRGLYRYRLFVTAEPSVNLSKYMAAWRAKAKVPTKYKIQVDIDPQSFV</sequence>
<evidence type="ECO:0000256" key="6">
    <source>
        <dbReference type="ARBA" id="ARBA00022806"/>
    </source>
</evidence>
<keyword evidence="5 12" id="KW-0378">Hydrolase</keyword>
<comment type="caution">
    <text evidence="15">The sequence shown here is derived from an EMBL/GenBank/DDBJ whole genome shotgun (WGS) entry which is preliminary data.</text>
</comment>
<keyword evidence="7 12" id="KW-0862">Zinc</keyword>
<dbReference type="GO" id="GO:1990077">
    <property type="term" value="C:primosome complex"/>
    <property type="evidence" value="ECO:0007669"/>
    <property type="project" value="UniProtKB-UniRule"/>
</dbReference>
<keyword evidence="8 12" id="KW-0067">ATP-binding</keyword>
<dbReference type="AlphaFoldDB" id="A0A8J3CT30"/>
<keyword evidence="10 12" id="KW-0413">Isomerase</keyword>
<dbReference type="HAMAP" id="MF_00983">
    <property type="entry name" value="PriA"/>
    <property type="match status" value="1"/>
</dbReference>
<feature type="binding site" evidence="12">
    <location>
        <position position="428"/>
    </location>
    <ligand>
        <name>Zn(2+)</name>
        <dbReference type="ChEBI" id="CHEBI:29105"/>
        <label>1</label>
    </ligand>
</feature>
<dbReference type="NCBIfam" id="TIGR00595">
    <property type="entry name" value="priA"/>
    <property type="match status" value="1"/>
</dbReference>
<dbReference type="InterPro" id="IPR011545">
    <property type="entry name" value="DEAD/DEAH_box_helicase_dom"/>
</dbReference>
<dbReference type="InterPro" id="IPR027417">
    <property type="entry name" value="P-loop_NTPase"/>
</dbReference>
<dbReference type="GO" id="GO:0006302">
    <property type="term" value="P:double-strand break repair"/>
    <property type="evidence" value="ECO:0007669"/>
    <property type="project" value="InterPro"/>
</dbReference>
<feature type="binding site" evidence="12">
    <location>
        <position position="431"/>
    </location>
    <ligand>
        <name>Zn(2+)</name>
        <dbReference type="ChEBI" id="CHEBI:29105"/>
        <label>1</label>
    </ligand>
</feature>
<dbReference type="InterPro" id="IPR005259">
    <property type="entry name" value="PriA"/>
</dbReference>
<dbReference type="GO" id="GO:0005524">
    <property type="term" value="F:ATP binding"/>
    <property type="evidence" value="ECO:0007669"/>
    <property type="project" value="UniProtKB-UniRule"/>
</dbReference>
<comment type="caution">
    <text evidence="12">Lacks conserved residue(s) required for the propagation of feature annotation.</text>
</comment>